<dbReference type="STRING" id="46506.AA415_02974"/>
<proteinExistence type="inferred from homology"/>
<evidence type="ECO:0000313" key="5">
    <source>
        <dbReference type="Proteomes" id="UP000056419"/>
    </source>
</evidence>
<dbReference type="InterPro" id="IPR003362">
    <property type="entry name" value="Bact_transf"/>
</dbReference>
<keyword evidence="2" id="KW-0812">Transmembrane</keyword>
<name>A0A120A0L8_BACSE</name>
<keyword evidence="2" id="KW-1133">Transmembrane helix</keyword>
<organism evidence="4 5">
    <name type="scientific">Bacteroides stercoris</name>
    <dbReference type="NCBI Taxonomy" id="46506"/>
    <lineage>
        <taxon>Bacteria</taxon>
        <taxon>Pseudomonadati</taxon>
        <taxon>Bacteroidota</taxon>
        <taxon>Bacteroidia</taxon>
        <taxon>Bacteroidales</taxon>
        <taxon>Bacteroidaceae</taxon>
        <taxon>Bacteroides</taxon>
    </lineage>
</organism>
<gene>
    <name evidence="4" type="primary">pssY</name>
    <name evidence="4" type="ORF">AA415_02974</name>
</gene>
<dbReference type="AlphaFoldDB" id="A0A120A0L8"/>
<dbReference type="Proteomes" id="UP000056419">
    <property type="component" value="Unassembled WGS sequence"/>
</dbReference>
<evidence type="ECO:0000256" key="1">
    <source>
        <dbReference type="ARBA" id="ARBA00006464"/>
    </source>
</evidence>
<dbReference type="PANTHER" id="PTHR30576">
    <property type="entry name" value="COLANIC BIOSYNTHESIS UDP-GLUCOSE LIPID CARRIER TRANSFERASE"/>
    <property type="match status" value="1"/>
</dbReference>
<evidence type="ECO:0000313" key="4">
    <source>
        <dbReference type="EMBL" id="KWR52257.1"/>
    </source>
</evidence>
<dbReference type="EC" id="2.7.8.31" evidence="4"/>
<keyword evidence="2" id="KW-0472">Membrane</keyword>
<keyword evidence="5" id="KW-1185">Reference proteome</keyword>
<comment type="caution">
    <text evidence="4">The sequence shown here is derived from an EMBL/GenBank/DDBJ whole genome shotgun (WGS) entry which is preliminary data.</text>
</comment>
<comment type="similarity">
    <text evidence="1">Belongs to the bacterial sugar transferase family.</text>
</comment>
<evidence type="ECO:0000259" key="3">
    <source>
        <dbReference type="Pfam" id="PF02397"/>
    </source>
</evidence>
<feature type="domain" description="Bacterial sugar transferase" evidence="3">
    <location>
        <begin position="143"/>
        <end position="383"/>
    </location>
</feature>
<keyword evidence="4" id="KW-0808">Transferase</keyword>
<dbReference type="RefSeq" id="WP_060386548.1">
    <property type="nucleotide sequence ID" value="NZ_LRGC01000022.1"/>
</dbReference>
<sequence length="388" mass="44722">MLYYIYIGNSQTAIDHLSKVTNGMFVTVSGARKAAKIIDGIRERYNTSILYEQTDTEKDCLDITCLHKRFPRVYIILITEGLPAEARKAYLQAGVNNTLPPQADETSIHRMTQFLQVRQKHKMQEFSQSHRKMLNTFHLPAWKRAFDILFAICALIILSPLLIGTAIAIRLESKGKVIYKSQRVGSNYRIFNFLKFRSMYTNADKKLKELNALNQYKMEEETADDTPDIRFDDLTGSSDEEANLLISDDFIIPEKDFFRQKAQSKESPFVKIENDPRVTRIGRFIRKYSIDELPQLFNVLKGDMSIVGNRPLPLYEAELLTSDAYIDRFMAPSGLTGLWQVEKRGGAGKMSAEERKQLDIKYAQEFCFRLDMKILLKTFTAFVQKENV</sequence>
<feature type="transmembrane region" description="Helical" evidence="2">
    <location>
        <begin position="148"/>
        <end position="171"/>
    </location>
</feature>
<evidence type="ECO:0000256" key="2">
    <source>
        <dbReference type="SAM" id="Phobius"/>
    </source>
</evidence>
<dbReference type="PANTHER" id="PTHR30576:SF0">
    <property type="entry name" value="UNDECAPRENYL-PHOSPHATE N-ACETYLGALACTOSAMINYL 1-PHOSPHATE TRANSFERASE-RELATED"/>
    <property type="match status" value="1"/>
</dbReference>
<accession>A0A120A0L8</accession>
<dbReference type="EMBL" id="LRGC01000022">
    <property type="protein sequence ID" value="KWR52257.1"/>
    <property type="molecule type" value="Genomic_DNA"/>
</dbReference>
<dbReference type="Pfam" id="PF02397">
    <property type="entry name" value="Bac_transf"/>
    <property type="match status" value="1"/>
</dbReference>
<reference evidence="4 5" key="1">
    <citation type="journal article" date="2016" name="BMC Genomics">
        <title>Type VI secretion systems of human gut Bacteroidales segregate into three genetic architectures, two of which are contained on mobile genetic elements.</title>
        <authorList>
            <person name="Coyne M.J."/>
            <person name="Roelofs K.G."/>
            <person name="Comstock L.E."/>
        </authorList>
    </citation>
    <scope>NUCLEOTIDE SEQUENCE [LARGE SCALE GENOMIC DNA]</scope>
    <source>
        <strain evidence="4 5">CL09T03C01</strain>
    </source>
</reference>
<dbReference type="PATRIC" id="fig|46506.5.peg.3207"/>
<dbReference type="GO" id="GO:0089702">
    <property type="term" value="F:undecaprenyl-phosphate glucose phosphotransferase activity"/>
    <property type="evidence" value="ECO:0007669"/>
    <property type="project" value="UniProtKB-EC"/>
</dbReference>
<protein>
    <submittedName>
        <fullName evidence="4">UDP-glucose:undecaprenyl-phosphate glucose-1-phosphate transferase</fullName>
        <ecNumber evidence="4">2.7.8.31</ecNumber>
    </submittedName>
</protein>